<protein>
    <submittedName>
        <fullName evidence="1">Uncharacterized protein</fullName>
    </submittedName>
</protein>
<dbReference type="EMBL" id="JAODUO010001121">
    <property type="protein sequence ID" value="KAK2170953.1"/>
    <property type="molecule type" value="Genomic_DNA"/>
</dbReference>
<proteinExistence type="predicted"/>
<organism evidence="1 2">
    <name type="scientific">Ridgeia piscesae</name>
    <name type="common">Tubeworm</name>
    <dbReference type="NCBI Taxonomy" id="27915"/>
    <lineage>
        <taxon>Eukaryota</taxon>
        <taxon>Metazoa</taxon>
        <taxon>Spiralia</taxon>
        <taxon>Lophotrochozoa</taxon>
        <taxon>Annelida</taxon>
        <taxon>Polychaeta</taxon>
        <taxon>Sedentaria</taxon>
        <taxon>Canalipalpata</taxon>
        <taxon>Sabellida</taxon>
        <taxon>Siboglinidae</taxon>
        <taxon>Ridgeia</taxon>
    </lineage>
</organism>
<dbReference type="AlphaFoldDB" id="A0AAD9KI45"/>
<reference evidence="1" key="1">
    <citation type="journal article" date="2023" name="Mol. Biol. Evol.">
        <title>Third-Generation Sequencing Reveals the Adaptive Role of the Epigenome in Three Deep-Sea Polychaetes.</title>
        <authorList>
            <person name="Perez M."/>
            <person name="Aroh O."/>
            <person name="Sun Y."/>
            <person name="Lan Y."/>
            <person name="Juniper S.K."/>
            <person name="Young C.R."/>
            <person name="Angers B."/>
            <person name="Qian P.Y."/>
        </authorList>
    </citation>
    <scope>NUCLEOTIDE SEQUENCE</scope>
    <source>
        <strain evidence="1">R07B-5</strain>
    </source>
</reference>
<accession>A0AAD9KI45</accession>
<gene>
    <name evidence="1" type="ORF">NP493_1120g00012</name>
</gene>
<comment type="caution">
    <text evidence="1">The sequence shown here is derived from an EMBL/GenBank/DDBJ whole genome shotgun (WGS) entry which is preliminary data.</text>
</comment>
<keyword evidence="2" id="KW-1185">Reference proteome</keyword>
<name>A0AAD9KI45_RIDPI</name>
<evidence type="ECO:0000313" key="2">
    <source>
        <dbReference type="Proteomes" id="UP001209878"/>
    </source>
</evidence>
<evidence type="ECO:0000313" key="1">
    <source>
        <dbReference type="EMBL" id="KAK2170953.1"/>
    </source>
</evidence>
<dbReference type="Proteomes" id="UP001209878">
    <property type="component" value="Unassembled WGS sequence"/>
</dbReference>
<sequence>MKITAGWTAFAKHRDIFQGSIRTCLKRQVYNSCVLPTITYGAETWIVTTQAKNKLIVVSCRVVSCRVVFVCVSCRVVSCRVVSCRVVSCRVVSRVSCLVSRVSCLVSRVSCLVSRVSCLVSRVSCLVSRVSCLVSRVSCLVSRVSCLVSRVSCLGVSCPVLSCPVLSCPVLSCPVLSRVLSCPVLSCPVLSCPVLSCHALSVCSLSVCSVCLSVCRVSCLVFVFVSVSCPVLWRGAAGRLAVPARARPCRRVPAVPCRAVPRIKSKLHRVVPQSQRRKQLDVTRLTCPVNKQEFVSELRNRFSALADTLGESDHETTNNWDTIKKTYVEVAAKVLGHKKKNHKEWLTPGTWKKDRGTETQNQDAEYQITKAPAICP</sequence>